<protein>
    <recommendedName>
        <fullName evidence="4">Integral membrane protein</fullName>
    </recommendedName>
</protein>
<keyword evidence="1" id="KW-0472">Membrane</keyword>
<keyword evidence="3" id="KW-1185">Reference proteome</keyword>
<keyword evidence="1" id="KW-0812">Transmembrane</keyword>
<evidence type="ECO:0000313" key="3">
    <source>
        <dbReference type="Proteomes" id="UP000050827"/>
    </source>
</evidence>
<feature type="transmembrane region" description="Helical" evidence="1">
    <location>
        <begin position="54"/>
        <end position="75"/>
    </location>
</feature>
<dbReference type="OrthoDB" id="772592at2"/>
<evidence type="ECO:0000313" key="2">
    <source>
        <dbReference type="EMBL" id="KQC31144.1"/>
    </source>
</evidence>
<dbReference type="Proteomes" id="UP000050827">
    <property type="component" value="Unassembled WGS sequence"/>
</dbReference>
<dbReference type="Pfam" id="PF08592">
    <property type="entry name" value="Anthrone_oxy"/>
    <property type="match status" value="1"/>
</dbReference>
<dbReference type="EMBL" id="LCTZ01000002">
    <property type="protein sequence ID" value="KQC31144.1"/>
    <property type="molecule type" value="Genomic_DNA"/>
</dbReference>
<sequence length="163" mass="18151">MEISMGNLTLFATTLCFGLVAGLCFTWGNAVTPGIGQLDNLGYLQSFQKMNRSIENPLFFVIFIGSFFIGIASIVTNRAISSTHFWMILIAVGIYFFGVILVTIIGNIPLNQLLNKTDLAGSSLEELQILRRRFENPWNRFHTIRIISAIISFAMLIIAGINK</sequence>
<organism evidence="2 3">
    <name type="scientific">Flagellimonas eckloniae</name>
    <dbReference type="NCBI Taxonomy" id="346185"/>
    <lineage>
        <taxon>Bacteria</taxon>
        <taxon>Pseudomonadati</taxon>
        <taxon>Bacteroidota</taxon>
        <taxon>Flavobacteriia</taxon>
        <taxon>Flavobacteriales</taxon>
        <taxon>Flavobacteriaceae</taxon>
        <taxon>Flagellimonas</taxon>
    </lineage>
</organism>
<dbReference type="AlphaFoldDB" id="A0A0Q1BKE5"/>
<feature type="transmembrane region" description="Helical" evidence="1">
    <location>
        <begin position="87"/>
        <end position="108"/>
    </location>
</feature>
<evidence type="ECO:0000256" key="1">
    <source>
        <dbReference type="SAM" id="Phobius"/>
    </source>
</evidence>
<name>A0A0Q1BKE5_9FLAO</name>
<feature type="transmembrane region" description="Helical" evidence="1">
    <location>
        <begin position="142"/>
        <end position="161"/>
    </location>
</feature>
<dbReference type="InterPro" id="IPR013901">
    <property type="entry name" value="Anthrone_oxy"/>
</dbReference>
<reference evidence="2 3" key="1">
    <citation type="submission" date="2015-04" db="EMBL/GenBank/DDBJ databases">
        <title>Complete genome of flavobacterium.</title>
        <authorList>
            <person name="Kwon Y.M."/>
            <person name="Kim S.-J."/>
        </authorList>
    </citation>
    <scope>NUCLEOTIDE SEQUENCE [LARGE SCALE GENOMIC DNA]</scope>
    <source>
        <strain evidence="2 3">DK169</strain>
    </source>
</reference>
<proteinExistence type="predicted"/>
<comment type="caution">
    <text evidence="2">The sequence shown here is derived from an EMBL/GenBank/DDBJ whole genome shotgun (WGS) entry which is preliminary data.</text>
</comment>
<dbReference type="STRING" id="346185.AAY42_15525"/>
<keyword evidence="1" id="KW-1133">Transmembrane helix</keyword>
<gene>
    <name evidence="2" type="ORF">AAY42_15525</name>
</gene>
<dbReference type="RefSeq" id="WP_055396852.1">
    <property type="nucleotide sequence ID" value="NZ_LCTZ01000002.1"/>
</dbReference>
<evidence type="ECO:0008006" key="4">
    <source>
        <dbReference type="Google" id="ProtNLM"/>
    </source>
</evidence>
<accession>A0A0Q1BKE5</accession>